<keyword evidence="15 26" id="KW-0472">Membrane</keyword>
<evidence type="ECO:0000256" key="13">
    <source>
        <dbReference type="ARBA" id="ARBA00022960"/>
    </source>
</evidence>
<dbReference type="InterPro" id="IPR001264">
    <property type="entry name" value="Glyco_trans_51"/>
</dbReference>
<dbReference type="Pfam" id="PF00905">
    <property type="entry name" value="Transpeptidase"/>
    <property type="match status" value="1"/>
</dbReference>
<dbReference type="Gene3D" id="3.40.710.10">
    <property type="entry name" value="DD-peptidase/beta-lactamase superfamily"/>
    <property type="match status" value="1"/>
</dbReference>
<evidence type="ECO:0000256" key="23">
    <source>
        <dbReference type="NCBIfam" id="TIGR02071"/>
    </source>
</evidence>
<keyword evidence="7" id="KW-1003">Cell membrane</keyword>
<feature type="active site" description="Acyl-ester intermediate; for transpeptidase activity" evidence="25">
    <location>
        <position position="464"/>
    </location>
</feature>
<keyword evidence="9" id="KW-0645">Protease</keyword>
<dbReference type="Proteomes" id="UP000595278">
    <property type="component" value="Chromosome"/>
</dbReference>
<dbReference type="PANTHER" id="PTHR32282:SF11">
    <property type="entry name" value="PENICILLIN-BINDING PROTEIN 1B"/>
    <property type="match status" value="1"/>
</dbReference>
<dbReference type="PIRSF" id="PIRSF002799">
    <property type="entry name" value="PBP_1b"/>
    <property type="match status" value="1"/>
</dbReference>
<organism evidence="30 31">
    <name type="scientific">Entomomonas asaccharolytica</name>
    <dbReference type="NCBI Taxonomy" id="2785331"/>
    <lineage>
        <taxon>Bacteria</taxon>
        <taxon>Pseudomonadati</taxon>
        <taxon>Pseudomonadota</taxon>
        <taxon>Gammaproteobacteria</taxon>
        <taxon>Pseudomonadales</taxon>
        <taxon>Pseudomonadaceae</taxon>
        <taxon>Entomomonas</taxon>
    </lineage>
</organism>
<evidence type="ECO:0000256" key="12">
    <source>
        <dbReference type="ARBA" id="ARBA00022801"/>
    </source>
</evidence>
<keyword evidence="26" id="KW-1133">Transmembrane helix</keyword>
<evidence type="ECO:0000259" key="29">
    <source>
        <dbReference type="Pfam" id="PF14814"/>
    </source>
</evidence>
<comment type="catalytic activity">
    <reaction evidence="21">
        <text>[GlcNAc-(1-&gt;4)-Mur2Ac(oyl-L-Ala-gamma-D-Glu-L-Lys-D-Ala-D-Ala)](n)-di-trans,octa-cis-undecaprenyl diphosphate + beta-D-GlcNAc-(1-&gt;4)-Mur2Ac(oyl-L-Ala-gamma-D-Glu-L-Lys-D-Ala-D-Ala)-di-trans,octa-cis-undecaprenyl diphosphate = [GlcNAc-(1-&gt;4)-Mur2Ac(oyl-L-Ala-gamma-D-Glu-L-Lys-D-Ala-D-Ala)](n+1)-di-trans,octa-cis-undecaprenyl diphosphate + di-trans,octa-cis-undecaprenyl diphosphate + H(+)</text>
        <dbReference type="Rhea" id="RHEA:23708"/>
        <dbReference type="Rhea" id="RHEA-COMP:9602"/>
        <dbReference type="Rhea" id="RHEA-COMP:9603"/>
        <dbReference type="ChEBI" id="CHEBI:15378"/>
        <dbReference type="ChEBI" id="CHEBI:58405"/>
        <dbReference type="ChEBI" id="CHEBI:60033"/>
        <dbReference type="ChEBI" id="CHEBI:78435"/>
        <dbReference type="EC" id="2.4.99.28"/>
    </reaction>
</comment>
<keyword evidence="8" id="KW-0121">Carboxypeptidase</keyword>
<comment type="catalytic activity">
    <reaction evidence="20">
        <text>Preferential cleavage: (Ac)2-L-Lys-D-Ala-|-D-Ala. Also transpeptidation of peptidyl-alanyl moieties that are N-acyl substituents of D-alanine.</text>
        <dbReference type="EC" id="3.4.16.4"/>
    </reaction>
</comment>
<keyword evidence="31" id="KW-1185">Reference proteome</keyword>
<keyword evidence="13 24" id="KW-0133">Cell shape</keyword>
<dbReference type="GO" id="GO:0008658">
    <property type="term" value="F:penicillin binding"/>
    <property type="evidence" value="ECO:0007669"/>
    <property type="project" value="UniProtKB-UniRule"/>
</dbReference>
<feature type="domain" description="Glycosyl transferase family 51" evidence="28">
    <location>
        <begin position="164"/>
        <end position="334"/>
    </location>
</feature>
<dbReference type="InterPro" id="IPR050396">
    <property type="entry name" value="Glycosyltr_51/Transpeptidase"/>
</dbReference>
<evidence type="ECO:0000256" key="25">
    <source>
        <dbReference type="PIRSR" id="PIRSR002799-1"/>
    </source>
</evidence>
<feature type="transmembrane region" description="Helical" evidence="26">
    <location>
        <begin position="21"/>
        <end position="42"/>
    </location>
</feature>
<evidence type="ECO:0000256" key="22">
    <source>
        <dbReference type="ARBA" id="ARBA00060592"/>
    </source>
</evidence>
<evidence type="ECO:0000256" key="24">
    <source>
        <dbReference type="PIRNR" id="PIRNR002799"/>
    </source>
</evidence>
<dbReference type="GO" id="GO:0046677">
    <property type="term" value="P:response to antibiotic"/>
    <property type="evidence" value="ECO:0007669"/>
    <property type="project" value="UniProtKB-UniRule"/>
</dbReference>
<evidence type="ECO:0000256" key="8">
    <source>
        <dbReference type="ARBA" id="ARBA00022645"/>
    </source>
</evidence>
<evidence type="ECO:0000256" key="14">
    <source>
        <dbReference type="ARBA" id="ARBA00022984"/>
    </source>
</evidence>
<dbReference type="Pfam" id="PF00912">
    <property type="entry name" value="Transgly"/>
    <property type="match status" value="1"/>
</dbReference>
<evidence type="ECO:0000256" key="18">
    <source>
        <dbReference type="ARBA" id="ARBA00023316"/>
    </source>
</evidence>
<protein>
    <recommendedName>
        <fullName evidence="6 23">Penicillin-binding protein 1B</fullName>
        <shortName evidence="24">PBP-1b</shortName>
        <shortName evidence="24">PBP1b</shortName>
    </recommendedName>
    <alternativeName>
        <fullName evidence="19 24">Murein polymerase</fullName>
    </alternativeName>
</protein>
<evidence type="ECO:0000256" key="11">
    <source>
        <dbReference type="ARBA" id="ARBA00022679"/>
    </source>
</evidence>
<gene>
    <name evidence="30" type="primary">mrcB</name>
    <name evidence="30" type="ORF">JHT90_14480</name>
</gene>
<dbReference type="GO" id="GO:0005886">
    <property type="term" value="C:plasma membrane"/>
    <property type="evidence" value="ECO:0007669"/>
    <property type="project" value="UniProtKB-SubCell"/>
</dbReference>
<comment type="pathway">
    <text evidence="22">Glycan biosynthesis.</text>
</comment>
<dbReference type="GO" id="GO:0030288">
    <property type="term" value="C:outer membrane-bounded periplasmic space"/>
    <property type="evidence" value="ECO:0007669"/>
    <property type="project" value="TreeGrafter"/>
</dbReference>
<evidence type="ECO:0000256" key="21">
    <source>
        <dbReference type="ARBA" id="ARBA00049902"/>
    </source>
</evidence>
<comment type="subcellular location">
    <subcellularLocation>
        <location evidence="2">Cell membrane</location>
    </subcellularLocation>
</comment>
<evidence type="ECO:0000256" key="9">
    <source>
        <dbReference type="ARBA" id="ARBA00022670"/>
    </source>
</evidence>
<dbReference type="GO" id="GO:0009252">
    <property type="term" value="P:peptidoglycan biosynthetic process"/>
    <property type="evidence" value="ECO:0007669"/>
    <property type="project" value="UniProtKB-UniRule"/>
</dbReference>
<keyword evidence="18 24" id="KW-0961">Cell wall biogenesis/degradation</keyword>
<dbReference type="EMBL" id="CP067393">
    <property type="protein sequence ID" value="QQP85555.1"/>
    <property type="molecule type" value="Genomic_DNA"/>
</dbReference>
<evidence type="ECO:0000256" key="5">
    <source>
        <dbReference type="ARBA" id="ARBA00007739"/>
    </source>
</evidence>
<dbReference type="Gene3D" id="3.30.2060.10">
    <property type="entry name" value="Penicillin-binding protein 1b domain"/>
    <property type="match status" value="1"/>
</dbReference>
<dbReference type="GO" id="GO:0009274">
    <property type="term" value="C:peptidoglycan-based cell wall"/>
    <property type="evidence" value="ECO:0007669"/>
    <property type="project" value="UniProtKB-UniRule"/>
</dbReference>
<dbReference type="InterPro" id="IPR036950">
    <property type="entry name" value="PBP_transglycosylase"/>
</dbReference>
<dbReference type="Gene3D" id="1.10.3810.10">
    <property type="entry name" value="Biosynthetic peptidoglycan transglycosylase-like"/>
    <property type="match status" value="1"/>
</dbReference>
<reference evidence="30 31" key="1">
    <citation type="submission" date="2021-01" db="EMBL/GenBank/DDBJ databases">
        <title>Entomomonas sp. F2A isolated from a house cricket (Acheta domesticus).</title>
        <authorList>
            <person name="Spergser J."/>
            <person name="Busse H.-J."/>
        </authorList>
    </citation>
    <scope>NUCLEOTIDE SEQUENCE [LARGE SCALE GENOMIC DNA]</scope>
    <source>
        <strain evidence="30 31">F2A</strain>
    </source>
</reference>
<feature type="active site" description="Proton donor; for transglycosylase activity" evidence="25">
    <location>
        <position position="188"/>
    </location>
</feature>
<evidence type="ECO:0000313" key="30">
    <source>
        <dbReference type="EMBL" id="QQP85555.1"/>
    </source>
</evidence>
<evidence type="ECO:0000256" key="17">
    <source>
        <dbReference type="ARBA" id="ARBA00023268"/>
    </source>
</evidence>
<dbReference type="SUPFAM" id="SSF56601">
    <property type="entry name" value="beta-lactamase/transpeptidase-like"/>
    <property type="match status" value="1"/>
</dbReference>
<dbReference type="GO" id="GO:0009002">
    <property type="term" value="F:serine-type D-Ala-D-Ala carboxypeptidase activity"/>
    <property type="evidence" value="ECO:0007669"/>
    <property type="project" value="UniProtKB-EC"/>
</dbReference>
<evidence type="ECO:0000256" key="26">
    <source>
        <dbReference type="SAM" id="Phobius"/>
    </source>
</evidence>
<comment type="similarity">
    <text evidence="5 24">In the N-terminal section; belongs to the glycosyltransferase 51 family.</text>
</comment>
<evidence type="ECO:0000259" key="27">
    <source>
        <dbReference type="Pfam" id="PF00905"/>
    </source>
</evidence>
<keyword evidence="26" id="KW-0812">Transmembrane</keyword>
<dbReference type="KEGG" id="eaz:JHT90_14480"/>
<comment type="function">
    <text evidence="1 24">Cell wall formation. Synthesis of cross-linked peptidoglycan from the lipid intermediates. The enzyme has a penicillin-insensitive transglycosylase N-terminal domain (formation of linear glycan strands) and a penicillin-sensitive transpeptidase C-terminal domain (cross-linking of the peptide subunits).</text>
</comment>
<dbReference type="GO" id="GO:0071555">
    <property type="term" value="P:cell wall organization"/>
    <property type="evidence" value="ECO:0007669"/>
    <property type="project" value="UniProtKB-UniRule"/>
</dbReference>
<dbReference type="FunFam" id="1.10.3810.10:FF:000002">
    <property type="entry name" value="Penicillin-binding protein 1B"/>
    <property type="match status" value="1"/>
</dbReference>
<keyword evidence="10 24" id="KW-0328">Glycosyltransferase</keyword>
<dbReference type="Pfam" id="PF14814">
    <property type="entry name" value="UB2H"/>
    <property type="match status" value="1"/>
</dbReference>
<evidence type="ECO:0000256" key="19">
    <source>
        <dbReference type="ARBA" id="ARBA00032454"/>
    </source>
</evidence>
<keyword evidence="11 24" id="KW-0808">Transferase</keyword>
<dbReference type="InterPro" id="IPR012338">
    <property type="entry name" value="Beta-lactam/transpept-like"/>
</dbReference>
<comment type="similarity">
    <text evidence="4 24">In the C-terminal section; belongs to the transpeptidase family.</text>
</comment>
<dbReference type="NCBIfam" id="TIGR02071">
    <property type="entry name" value="PBP_1b"/>
    <property type="match status" value="1"/>
</dbReference>
<dbReference type="RefSeq" id="WP_201092312.1">
    <property type="nucleotide sequence ID" value="NZ_CP067393.1"/>
</dbReference>
<evidence type="ECO:0000256" key="3">
    <source>
        <dbReference type="ARBA" id="ARBA00004752"/>
    </source>
</evidence>
<dbReference type="GO" id="GO:0008360">
    <property type="term" value="P:regulation of cell shape"/>
    <property type="evidence" value="ECO:0007669"/>
    <property type="project" value="UniProtKB-UniRule"/>
</dbReference>
<accession>A0A974NFC7</accession>
<evidence type="ECO:0000313" key="31">
    <source>
        <dbReference type="Proteomes" id="UP000595278"/>
    </source>
</evidence>
<comment type="pathway">
    <text evidence="3 24">Cell wall biogenesis; peptidoglycan biosynthesis.</text>
</comment>
<feature type="domain" description="Bifunctional transglycosylase second" evidence="29">
    <location>
        <begin position="69"/>
        <end position="152"/>
    </location>
</feature>
<dbReference type="SUPFAM" id="SSF53955">
    <property type="entry name" value="Lysozyme-like"/>
    <property type="match status" value="1"/>
</dbReference>
<dbReference type="NCBIfam" id="TIGR02074">
    <property type="entry name" value="PBP_1a_fam"/>
    <property type="match status" value="1"/>
</dbReference>
<dbReference type="InterPro" id="IPR028166">
    <property type="entry name" value="UB2H"/>
</dbReference>
<dbReference type="GO" id="GO:0006508">
    <property type="term" value="P:proteolysis"/>
    <property type="evidence" value="ECO:0007669"/>
    <property type="project" value="UniProtKB-KW"/>
</dbReference>
<evidence type="ECO:0000259" key="28">
    <source>
        <dbReference type="Pfam" id="PF00912"/>
    </source>
</evidence>
<evidence type="ECO:0000256" key="1">
    <source>
        <dbReference type="ARBA" id="ARBA00002624"/>
    </source>
</evidence>
<sequence>MKKVRKKLSKNTKKRSRWLVFFSWIFKLSLVAIVIVSPYIIYLDSVVQDKFSGKRWTIPAKVYARPLELFKGQKLSKEDFLTELNALGYRTTDSDPNIGQIKVNANQVTVYIRGFQFYEGAEPSKLVNVFFNGNNVSQITDKNNNVVPLIRLEPMLIGGVYPAHNEDRILVKLDQVSPKLVEALVAVEDKRFYKHHGVSMIGIGRAVYTNVVRGKLTQGGSTLTQQLVKNFYLTNERTLKRKVNEAIMAMLLEVHYDKKEILEAYLNEVFLGQDGQRSIHGFGLASQYFFGQPINELKLPQYALLIGMVKGPSVYNPRRNPKLATERRNVVLDVLAEQNIISATEAQQAKAAPLGVIPQGRLGISSFPAFIDLVKRQLREDYNEEDLTGEGLRIFTSLDPIIQIKAERSLDATLKRLGTRAANLEAAMVITNPSTGELLGLIGSRDRNYVGFNRAIDAIRSIGSQIKPAVYLTALESKKYTLTTVVQDEPYSVPLAGGKEWTPQNFDRSYHGNVFFYQALAHSYNVSTVKIGMDVGVANVLKTIKRLGVAADYQAYPAILLGSASMTPMDVAGMYQTIASGGYNTPIRSIRNVLDAKGEPLGRYPFETQQRFDTGVMYLLQYAMQRNMREGTGRSAYNQIPAAINLAGKTGTTNSSKDSWFTGFGQDILATVWLGKDDNSNTSLTGATGALQVWSSFMKEARPTSLRIPIPQNVVYAWVDANTGAGTGEGCPNAVQMPYLKGTEPAPELSCTKSDGSTTDWIRGWIN</sequence>
<evidence type="ECO:0000256" key="10">
    <source>
        <dbReference type="ARBA" id="ARBA00022676"/>
    </source>
</evidence>
<dbReference type="AlphaFoldDB" id="A0A974NFC7"/>
<evidence type="ECO:0000256" key="4">
    <source>
        <dbReference type="ARBA" id="ARBA00007090"/>
    </source>
</evidence>
<dbReference type="InterPro" id="IPR011813">
    <property type="entry name" value="PBP_1b"/>
</dbReference>
<feature type="domain" description="Penicillin-binding protein transpeptidase" evidence="27">
    <location>
        <begin position="427"/>
        <end position="664"/>
    </location>
</feature>
<evidence type="ECO:0000256" key="20">
    <source>
        <dbReference type="ARBA" id="ARBA00034000"/>
    </source>
</evidence>
<proteinExistence type="inferred from homology"/>
<keyword evidence="12" id="KW-0378">Hydrolase</keyword>
<evidence type="ECO:0000256" key="16">
    <source>
        <dbReference type="ARBA" id="ARBA00023251"/>
    </source>
</evidence>
<evidence type="ECO:0000256" key="2">
    <source>
        <dbReference type="ARBA" id="ARBA00004236"/>
    </source>
</evidence>
<dbReference type="InterPro" id="IPR001460">
    <property type="entry name" value="PCN-bd_Tpept"/>
</dbReference>
<evidence type="ECO:0000256" key="15">
    <source>
        <dbReference type="ARBA" id="ARBA00023136"/>
    </source>
</evidence>
<name>A0A974NFC7_9GAMM</name>
<evidence type="ECO:0000256" key="6">
    <source>
        <dbReference type="ARBA" id="ARBA00018637"/>
    </source>
</evidence>
<evidence type="ECO:0000256" key="7">
    <source>
        <dbReference type="ARBA" id="ARBA00022475"/>
    </source>
</evidence>
<dbReference type="GO" id="GO:0008955">
    <property type="term" value="F:peptidoglycan glycosyltransferase activity"/>
    <property type="evidence" value="ECO:0007669"/>
    <property type="project" value="UniProtKB-UniRule"/>
</dbReference>
<keyword evidence="17" id="KW-0511">Multifunctional enzyme</keyword>
<keyword evidence="16" id="KW-0046">Antibiotic resistance</keyword>
<keyword evidence="14 24" id="KW-0573">Peptidoglycan synthesis</keyword>
<dbReference type="InterPro" id="IPR023346">
    <property type="entry name" value="Lysozyme-like_dom_sf"/>
</dbReference>
<dbReference type="PANTHER" id="PTHR32282">
    <property type="entry name" value="BINDING PROTEIN TRANSPEPTIDASE, PUTATIVE-RELATED"/>
    <property type="match status" value="1"/>
</dbReference>